<feature type="region of interest" description="Disordered" evidence="1">
    <location>
        <begin position="1"/>
        <end position="79"/>
    </location>
</feature>
<evidence type="ECO:0000256" key="1">
    <source>
        <dbReference type="SAM" id="MobiDB-lite"/>
    </source>
</evidence>
<evidence type="ECO:0000313" key="3">
    <source>
        <dbReference type="Proteomes" id="UP001165074"/>
    </source>
</evidence>
<keyword evidence="3" id="KW-1185">Reference proteome</keyword>
<gene>
    <name evidence="2" type="ORF">Airi02_046480</name>
</gene>
<evidence type="ECO:0000313" key="2">
    <source>
        <dbReference type="EMBL" id="GLY86719.1"/>
    </source>
</evidence>
<feature type="compositionally biased region" description="Basic and acidic residues" evidence="1">
    <location>
        <begin position="1"/>
        <end position="11"/>
    </location>
</feature>
<comment type="caution">
    <text evidence="2">The sequence shown here is derived from an EMBL/GenBank/DDBJ whole genome shotgun (WGS) entry which is preliminary data.</text>
</comment>
<protein>
    <submittedName>
        <fullName evidence="2">Uncharacterized protein</fullName>
    </submittedName>
</protein>
<dbReference type="AlphaFoldDB" id="A0A9W6S3G7"/>
<name>A0A9W6S3G7_9ACTN</name>
<feature type="compositionally biased region" description="Low complexity" evidence="1">
    <location>
        <begin position="38"/>
        <end position="54"/>
    </location>
</feature>
<feature type="compositionally biased region" description="Basic and acidic residues" evidence="1">
    <location>
        <begin position="55"/>
        <end position="66"/>
    </location>
</feature>
<dbReference type="EMBL" id="BSTK01000006">
    <property type="protein sequence ID" value="GLY86719.1"/>
    <property type="molecule type" value="Genomic_DNA"/>
</dbReference>
<organism evidence="2 3">
    <name type="scientific">Actinoallomurus iriomotensis</name>
    <dbReference type="NCBI Taxonomy" id="478107"/>
    <lineage>
        <taxon>Bacteria</taxon>
        <taxon>Bacillati</taxon>
        <taxon>Actinomycetota</taxon>
        <taxon>Actinomycetes</taxon>
        <taxon>Streptosporangiales</taxon>
        <taxon>Thermomonosporaceae</taxon>
        <taxon>Actinoallomurus</taxon>
    </lineage>
</organism>
<dbReference type="RefSeq" id="WP_285575141.1">
    <property type="nucleotide sequence ID" value="NZ_BSTK01000006.1"/>
</dbReference>
<reference evidence="2" key="1">
    <citation type="submission" date="2023-03" db="EMBL/GenBank/DDBJ databases">
        <title>Actinoallomurus iriomotensis NBRC 103684.</title>
        <authorList>
            <person name="Ichikawa N."/>
            <person name="Sato H."/>
            <person name="Tonouchi N."/>
        </authorList>
    </citation>
    <scope>NUCLEOTIDE SEQUENCE</scope>
    <source>
        <strain evidence="2">NBRC 103684</strain>
    </source>
</reference>
<accession>A0A9W6S3G7</accession>
<proteinExistence type="predicted"/>
<sequence>MAVDRAGKSPEWDVGYVEQQPPAERRPPPDRPDDDAFPSRADSRLAAAAANASSGEKHGRPIDESVRNGAGPESDIPEFTPEQLAELRKAESDIRGLTEKHGVRVDYTSHPIDPANALELNKAITRMAREYPSVFRHVGIIKVLDSHRMGENGSGPNALGHTIHEGQRPTGGGEIEPGIYFGQSHFTDKSTTDLEAANDRARNWNISGTAEGTLYHEFGHVIENRLRKNSAIKRELTGELRSAGISVDPDSLVVAFPPGPQAVIDGLSRYAATKNTMEMIAEGFSEWQLDPHPRPIARAIGTVVDRYFKDEIGC</sequence>
<dbReference type="Proteomes" id="UP001165074">
    <property type="component" value="Unassembled WGS sequence"/>
</dbReference>